<proteinExistence type="predicted"/>
<sequence>MRLIESLVCGLTAPLGVFAGCVDDKCLRAVAKTPNAGRNGTADCEAYLRFTTTVTAVETVTASTETLVRDQTTTVAQTLTVVETVTATQTVPPASSGSVVFVRAAAAKASEKKPEIPPYAHGHCRSFEQYQSACSRIGVLPTTITVAGATVQTSVTATTVVTSVVTVPTTNAAVSLTTTATATVTATSTPETPNIVPNGGFESGTLDGWTVADNTTGEVVSPGSHSSFCLRLGPMDGGGRETGPFPLHQVRTTVSATRGANYSCSFEWAFERYVLSAMNHLPALYVYVNGAIVATPFMRGQPEVWQTWRAQFNYTSMGEDLLEFMAYSAQDASSRGENYFKLDNVVCVPAA</sequence>
<dbReference type="EMBL" id="JAUDZG010000006">
    <property type="protein sequence ID" value="KAK3303019.1"/>
    <property type="molecule type" value="Genomic_DNA"/>
</dbReference>
<evidence type="ECO:0000256" key="1">
    <source>
        <dbReference type="SAM" id="SignalP"/>
    </source>
</evidence>
<comment type="caution">
    <text evidence="2">The sequence shown here is derived from an EMBL/GenBank/DDBJ whole genome shotgun (WGS) entry which is preliminary data.</text>
</comment>
<accession>A0AAJ0LZ46</accession>
<protein>
    <recommendedName>
        <fullName evidence="4">CBM11 domain-containing protein</fullName>
    </recommendedName>
</protein>
<dbReference type="GeneID" id="87882165"/>
<feature type="chain" id="PRO_5042507372" description="CBM11 domain-containing protein" evidence="1">
    <location>
        <begin position="20"/>
        <end position="351"/>
    </location>
</feature>
<keyword evidence="1" id="KW-0732">Signal</keyword>
<keyword evidence="3" id="KW-1185">Reference proteome</keyword>
<dbReference type="Proteomes" id="UP001273166">
    <property type="component" value="Unassembled WGS sequence"/>
</dbReference>
<reference evidence="2" key="1">
    <citation type="journal article" date="2023" name="Mol. Phylogenet. Evol.">
        <title>Genome-scale phylogeny and comparative genomics of the fungal order Sordariales.</title>
        <authorList>
            <person name="Hensen N."/>
            <person name="Bonometti L."/>
            <person name="Westerberg I."/>
            <person name="Brannstrom I.O."/>
            <person name="Guillou S."/>
            <person name="Cros-Aarteil S."/>
            <person name="Calhoun S."/>
            <person name="Haridas S."/>
            <person name="Kuo A."/>
            <person name="Mondo S."/>
            <person name="Pangilinan J."/>
            <person name="Riley R."/>
            <person name="LaButti K."/>
            <person name="Andreopoulos B."/>
            <person name="Lipzen A."/>
            <person name="Chen C."/>
            <person name="Yan M."/>
            <person name="Daum C."/>
            <person name="Ng V."/>
            <person name="Clum A."/>
            <person name="Steindorff A."/>
            <person name="Ohm R.A."/>
            <person name="Martin F."/>
            <person name="Silar P."/>
            <person name="Natvig D.O."/>
            <person name="Lalanne C."/>
            <person name="Gautier V."/>
            <person name="Ament-Velasquez S.L."/>
            <person name="Kruys A."/>
            <person name="Hutchinson M.I."/>
            <person name="Powell A.J."/>
            <person name="Barry K."/>
            <person name="Miller A.N."/>
            <person name="Grigoriev I.V."/>
            <person name="Debuchy R."/>
            <person name="Gladieux P."/>
            <person name="Hiltunen Thoren M."/>
            <person name="Johannesson H."/>
        </authorList>
    </citation>
    <scope>NUCLEOTIDE SEQUENCE</scope>
    <source>
        <strain evidence="2">CBS 333.67</strain>
    </source>
</reference>
<evidence type="ECO:0000313" key="2">
    <source>
        <dbReference type="EMBL" id="KAK3303019.1"/>
    </source>
</evidence>
<dbReference type="AlphaFoldDB" id="A0AAJ0LZ46"/>
<evidence type="ECO:0008006" key="4">
    <source>
        <dbReference type="Google" id="ProtNLM"/>
    </source>
</evidence>
<organism evidence="2 3">
    <name type="scientific">Chaetomium strumarium</name>
    <dbReference type="NCBI Taxonomy" id="1170767"/>
    <lineage>
        <taxon>Eukaryota</taxon>
        <taxon>Fungi</taxon>
        <taxon>Dikarya</taxon>
        <taxon>Ascomycota</taxon>
        <taxon>Pezizomycotina</taxon>
        <taxon>Sordariomycetes</taxon>
        <taxon>Sordariomycetidae</taxon>
        <taxon>Sordariales</taxon>
        <taxon>Chaetomiaceae</taxon>
        <taxon>Chaetomium</taxon>
    </lineage>
</organism>
<dbReference type="PROSITE" id="PS51257">
    <property type="entry name" value="PROKAR_LIPOPROTEIN"/>
    <property type="match status" value="1"/>
</dbReference>
<name>A0AAJ0LZ46_9PEZI</name>
<dbReference type="Gene3D" id="2.60.120.260">
    <property type="entry name" value="Galactose-binding domain-like"/>
    <property type="match status" value="1"/>
</dbReference>
<evidence type="ECO:0000313" key="3">
    <source>
        <dbReference type="Proteomes" id="UP001273166"/>
    </source>
</evidence>
<gene>
    <name evidence="2" type="ORF">B0T15DRAFT_261401</name>
</gene>
<dbReference type="RefSeq" id="XP_062718799.1">
    <property type="nucleotide sequence ID" value="XM_062863336.1"/>
</dbReference>
<feature type="signal peptide" evidence="1">
    <location>
        <begin position="1"/>
        <end position="19"/>
    </location>
</feature>
<reference evidence="2" key="2">
    <citation type="submission" date="2023-06" db="EMBL/GenBank/DDBJ databases">
        <authorList>
            <consortium name="Lawrence Berkeley National Laboratory"/>
            <person name="Mondo S.J."/>
            <person name="Hensen N."/>
            <person name="Bonometti L."/>
            <person name="Westerberg I."/>
            <person name="Brannstrom I.O."/>
            <person name="Guillou S."/>
            <person name="Cros-Aarteil S."/>
            <person name="Calhoun S."/>
            <person name="Haridas S."/>
            <person name="Kuo A."/>
            <person name="Pangilinan J."/>
            <person name="Riley R."/>
            <person name="Labutti K."/>
            <person name="Andreopoulos B."/>
            <person name="Lipzen A."/>
            <person name="Chen C."/>
            <person name="Yanf M."/>
            <person name="Daum C."/>
            <person name="Ng V."/>
            <person name="Clum A."/>
            <person name="Steindorff A."/>
            <person name="Ohm R."/>
            <person name="Martin F."/>
            <person name="Silar P."/>
            <person name="Natvig D."/>
            <person name="Lalanne C."/>
            <person name="Gautier V."/>
            <person name="Ament-Velasquez S.L."/>
            <person name="Kruys A."/>
            <person name="Hutchinson M.I."/>
            <person name="Powell A.J."/>
            <person name="Barry K."/>
            <person name="Miller A.N."/>
            <person name="Grigoriev I.V."/>
            <person name="Debuchy R."/>
            <person name="Gladieux P."/>
            <person name="Thoren M.H."/>
            <person name="Johannesson H."/>
        </authorList>
    </citation>
    <scope>NUCLEOTIDE SEQUENCE</scope>
    <source>
        <strain evidence="2">CBS 333.67</strain>
    </source>
</reference>